<dbReference type="Proteomes" id="UP001419910">
    <property type="component" value="Unassembled WGS sequence"/>
</dbReference>
<feature type="transmembrane region" description="Helical" evidence="1">
    <location>
        <begin position="116"/>
        <end position="138"/>
    </location>
</feature>
<accession>A0ABU9Y7L2</accession>
<gene>
    <name evidence="2" type="ORF">ABC974_19305</name>
</gene>
<keyword evidence="1" id="KW-1133">Transmembrane helix</keyword>
<keyword evidence="1" id="KW-0812">Transmembrane</keyword>
<organism evidence="2 3">
    <name type="scientific">Sphingomonas oligophenolica</name>
    <dbReference type="NCBI Taxonomy" id="301154"/>
    <lineage>
        <taxon>Bacteria</taxon>
        <taxon>Pseudomonadati</taxon>
        <taxon>Pseudomonadota</taxon>
        <taxon>Alphaproteobacteria</taxon>
        <taxon>Sphingomonadales</taxon>
        <taxon>Sphingomonadaceae</taxon>
        <taxon>Sphingomonas</taxon>
    </lineage>
</organism>
<proteinExistence type="predicted"/>
<dbReference type="EMBL" id="JBDIME010000020">
    <property type="protein sequence ID" value="MEN2791788.1"/>
    <property type="molecule type" value="Genomic_DNA"/>
</dbReference>
<reference evidence="2 3" key="1">
    <citation type="submission" date="2024-05" db="EMBL/GenBank/DDBJ databases">
        <authorList>
            <person name="Liu Q."/>
            <person name="Xin Y.-H."/>
        </authorList>
    </citation>
    <scope>NUCLEOTIDE SEQUENCE [LARGE SCALE GENOMIC DNA]</scope>
    <source>
        <strain evidence="2 3">CGMCC 1.10181</strain>
    </source>
</reference>
<sequence length="145" mass="15789">MAYGAQKPPAWYYIVAVLLTVWDAIGCYFCYMQFKLGAEAMGPATAYDRALYASMPGWYNVCYALAVGGATLGGICLLVRSAWAKPVFLVSLVAIVVQFGYLFATTDIIAHKGFAMVVPFPAFIVAVAVFALWFAGFAKRKGWIT</sequence>
<feature type="transmembrane region" description="Helical" evidence="1">
    <location>
        <begin position="86"/>
        <end position="104"/>
    </location>
</feature>
<name>A0ABU9Y7L2_9SPHN</name>
<feature type="transmembrane region" description="Helical" evidence="1">
    <location>
        <begin position="57"/>
        <end position="79"/>
    </location>
</feature>
<evidence type="ECO:0000256" key="1">
    <source>
        <dbReference type="SAM" id="Phobius"/>
    </source>
</evidence>
<comment type="caution">
    <text evidence="2">The sequence shown here is derived from an EMBL/GenBank/DDBJ whole genome shotgun (WGS) entry which is preliminary data.</text>
</comment>
<dbReference type="RefSeq" id="WP_343892692.1">
    <property type="nucleotide sequence ID" value="NZ_BAAAEH010000061.1"/>
</dbReference>
<protein>
    <recommendedName>
        <fullName evidence="4">Sugar transporter</fullName>
    </recommendedName>
</protein>
<keyword evidence="1" id="KW-0472">Membrane</keyword>
<evidence type="ECO:0000313" key="3">
    <source>
        <dbReference type="Proteomes" id="UP001419910"/>
    </source>
</evidence>
<evidence type="ECO:0008006" key="4">
    <source>
        <dbReference type="Google" id="ProtNLM"/>
    </source>
</evidence>
<feature type="transmembrane region" description="Helical" evidence="1">
    <location>
        <begin position="12"/>
        <end position="34"/>
    </location>
</feature>
<keyword evidence="3" id="KW-1185">Reference proteome</keyword>
<evidence type="ECO:0000313" key="2">
    <source>
        <dbReference type="EMBL" id="MEN2791788.1"/>
    </source>
</evidence>